<gene>
    <name evidence="1" type="ORF">KM842_09775</name>
</gene>
<protein>
    <submittedName>
        <fullName evidence="1">TetR family transcriptional regulator</fullName>
    </submittedName>
</protein>
<organism evidence="1 2">
    <name type="scientific">Curtobacterium aetherium</name>
    <dbReference type="NCBI Taxonomy" id="2841594"/>
    <lineage>
        <taxon>Bacteria</taxon>
        <taxon>Bacillati</taxon>
        <taxon>Actinomycetota</taxon>
        <taxon>Actinomycetes</taxon>
        <taxon>Micrococcales</taxon>
        <taxon>Microbacteriaceae</taxon>
        <taxon>Curtobacterium</taxon>
    </lineage>
</organism>
<sequence>MIVSVMGISLHRVTRFQLMTLWQSMTVLYDGRMQKDEARPKGVRERMRETIRAELTDAAVRRVREVGYAATTVSAIAAAVGVSERTFFRYFPSKEDAVLQATESLGSAVADALASRPADEGGLPAVRAAFDVAVNSVRAEPDRWALIIGLGQTEPALRRRHLQQQDLWVDALVAAAQRRAVDGGGATPSRLQCGVMMLAWERALVTCYERKDFSGVGGELDAAVVEVRTFING</sequence>
<dbReference type="EMBL" id="CP076544">
    <property type="protein sequence ID" value="QWS32579.1"/>
    <property type="molecule type" value="Genomic_DNA"/>
</dbReference>
<proteinExistence type="predicted"/>
<accession>A0ACD1E171</accession>
<name>A0ACD1E171_9MICO</name>
<keyword evidence="2" id="KW-1185">Reference proteome</keyword>
<evidence type="ECO:0000313" key="1">
    <source>
        <dbReference type="EMBL" id="QWS32579.1"/>
    </source>
</evidence>
<reference evidence="1" key="1">
    <citation type="submission" date="2021-06" db="EMBL/GenBank/DDBJ databases">
        <authorList>
            <person name="Ellington A.J."/>
            <person name="Bryan N.C."/>
            <person name="Christner B.C."/>
            <person name="Reisch C.R."/>
        </authorList>
    </citation>
    <scope>NUCLEOTIDE SEQUENCE</scope>
    <source>
        <strain evidence="1">L6-1</strain>
    </source>
</reference>
<dbReference type="Proteomes" id="UP000681794">
    <property type="component" value="Chromosome"/>
</dbReference>
<evidence type="ECO:0000313" key="2">
    <source>
        <dbReference type="Proteomes" id="UP000681794"/>
    </source>
</evidence>